<evidence type="ECO:0000313" key="2">
    <source>
        <dbReference type="EMBL" id="GMA82853.1"/>
    </source>
</evidence>
<comment type="caution">
    <text evidence="2">The sequence shown here is derived from an EMBL/GenBank/DDBJ whole genome shotgun (WGS) entry which is preliminary data.</text>
</comment>
<evidence type="ECO:0000256" key="1">
    <source>
        <dbReference type="SAM" id="SignalP"/>
    </source>
</evidence>
<feature type="signal peptide" evidence="1">
    <location>
        <begin position="1"/>
        <end position="27"/>
    </location>
</feature>
<organism evidence="2 3">
    <name type="scientific">Shewanella glacialipiscicola</name>
    <dbReference type="NCBI Taxonomy" id="614069"/>
    <lineage>
        <taxon>Bacteria</taxon>
        <taxon>Pseudomonadati</taxon>
        <taxon>Pseudomonadota</taxon>
        <taxon>Gammaproteobacteria</taxon>
        <taxon>Alteromonadales</taxon>
        <taxon>Shewanellaceae</taxon>
        <taxon>Shewanella</taxon>
    </lineage>
</organism>
<dbReference type="NCBIfam" id="TIGR02001">
    <property type="entry name" value="gcw_chp"/>
    <property type="match status" value="1"/>
</dbReference>
<name>A0ABQ6J411_9GAMM</name>
<dbReference type="EMBL" id="BSUY01000001">
    <property type="protein sequence ID" value="GMA82853.1"/>
    <property type="molecule type" value="Genomic_DNA"/>
</dbReference>
<keyword evidence="3" id="KW-1185">Reference proteome</keyword>
<protein>
    <recommendedName>
        <fullName evidence="4">TIGR02001 family outer membrane protein</fullName>
    </recommendedName>
</protein>
<keyword evidence="1" id="KW-0732">Signal</keyword>
<accession>A0ABQ6J411</accession>
<reference evidence="3" key="1">
    <citation type="journal article" date="2019" name="Int. J. Syst. Evol. Microbiol.">
        <title>The Global Catalogue of Microorganisms (GCM) 10K type strain sequencing project: providing services to taxonomists for standard genome sequencing and annotation.</title>
        <authorList>
            <consortium name="The Broad Institute Genomics Platform"/>
            <consortium name="The Broad Institute Genome Sequencing Center for Infectious Disease"/>
            <person name="Wu L."/>
            <person name="Ma J."/>
        </authorList>
    </citation>
    <scope>NUCLEOTIDE SEQUENCE [LARGE SCALE GENOMIC DNA]</scope>
    <source>
        <strain evidence="3">NBRC 102030</strain>
    </source>
</reference>
<dbReference type="Proteomes" id="UP001157046">
    <property type="component" value="Unassembled WGS sequence"/>
</dbReference>
<feature type="chain" id="PRO_5046024472" description="TIGR02001 family outer membrane protein" evidence="1">
    <location>
        <begin position="28"/>
        <end position="239"/>
    </location>
</feature>
<sequence length="239" mass="26565">MGESIMKSTCLYSIAAGLLLISTAANAELSATIKATSDYTFNGVSQTDNGPALQGSLDYGFDSGWYVGSFTSNVDFGGDDDTWLELDAYAGKFYQLNEQLNLDVGLAYYTYHGDSFSDEYNYPELYSKLGYDTSLGHSEAKLTYTWDYFGLGGGHYTMLLGHTISVAEGHDIRFSVDRSTSLDEDKWSWDGGKSFNHYRIAYMTDWSGFNFSLAAEDTSMNLDTSDERLVLSVSRQFML</sequence>
<dbReference type="InterPro" id="IPR010239">
    <property type="entry name" value="CHP02001"/>
</dbReference>
<evidence type="ECO:0008006" key="4">
    <source>
        <dbReference type="Google" id="ProtNLM"/>
    </source>
</evidence>
<gene>
    <name evidence="2" type="ORF">GCM10025855_23860</name>
</gene>
<evidence type="ECO:0000313" key="3">
    <source>
        <dbReference type="Proteomes" id="UP001157046"/>
    </source>
</evidence>
<proteinExistence type="predicted"/>
<dbReference type="Pfam" id="PF09694">
    <property type="entry name" value="Gcw_chp"/>
    <property type="match status" value="1"/>
</dbReference>